<name>A0AAC8QCV1_9BACT</name>
<gene>
    <name evidence="1" type="ORF">AA314_07018</name>
</gene>
<proteinExistence type="predicted"/>
<accession>A0AAC8QCV1</accession>
<dbReference type="Proteomes" id="UP000035579">
    <property type="component" value="Chromosome"/>
</dbReference>
<evidence type="ECO:0000313" key="2">
    <source>
        <dbReference type="Proteomes" id="UP000035579"/>
    </source>
</evidence>
<evidence type="ECO:0000313" key="1">
    <source>
        <dbReference type="EMBL" id="AKJ05392.1"/>
    </source>
</evidence>
<dbReference type="KEGG" id="age:AA314_07018"/>
<dbReference type="AlphaFoldDB" id="A0AAC8QCV1"/>
<dbReference type="EMBL" id="CP011509">
    <property type="protein sequence ID" value="AKJ05392.1"/>
    <property type="molecule type" value="Genomic_DNA"/>
</dbReference>
<protein>
    <submittedName>
        <fullName evidence="1">Uncharacterized protein</fullName>
    </submittedName>
</protein>
<organism evidence="1 2">
    <name type="scientific">Archangium gephyra</name>
    <dbReference type="NCBI Taxonomy" id="48"/>
    <lineage>
        <taxon>Bacteria</taxon>
        <taxon>Pseudomonadati</taxon>
        <taxon>Myxococcota</taxon>
        <taxon>Myxococcia</taxon>
        <taxon>Myxococcales</taxon>
        <taxon>Cystobacterineae</taxon>
        <taxon>Archangiaceae</taxon>
        <taxon>Archangium</taxon>
    </lineage>
</organism>
<reference evidence="1 2" key="1">
    <citation type="submission" date="2015-05" db="EMBL/GenBank/DDBJ databases">
        <title>Genome assembly of Archangium gephyra DSM 2261.</title>
        <authorList>
            <person name="Sharma G."/>
            <person name="Subramanian S."/>
        </authorList>
    </citation>
    <scope>NUCLEOTIDE SEQUENCE [LARGE SCALE GENOMIC DNA]</scope>
    <source>
        <strain evidence="1 2">DSM 2261</strain>
    </source>
</reference>
<sequence length="92" mass="10559">MSWIHGAFLTEVPRCLEYRPPRTAIRIIYVGGCIPPCFAKAGIYGPRWIPLRPRDFMRWRMMGLCLIGIERMRMAGLRAGSIRTASVWDGCM</sequence>